<reference evidence="3" key="1">
    <citation type="journal article" date="2020" name="Nat. Commun.">
        <title>Genome sequence of the cluster root forming white lupin.</title>
        <authorList>
            <person name="Hufnagel B."/>
            <person name="Marques A."/>
            <person name="Soriano A."/>
            <person name="Marques L."/>
            <person name="Divol F."/>
            <person name="Doumas P."/>
            <person name="Sallet E."/>
            <person name="Mancinotti D."/>
            <person name="Carrere S."/>
            <person name="Marande W."/>
            <person name="Arribat S."/>
            <person name="Keller J."/>
            <person name="Huneau C."/>
            <person name="Blein T."/>
            <person name="Aime D."/>
            <person name="Laguerre M."/>
            <person name="Taylor J."/>
            <person name="Schubert V."/>
            <person name="Nelson M."/>
            <person name="Geu-Flores F."/>
            <person name="Crespi M."/>
            <person name="Gallardo-Guerrero K."/>
            <person name="Delaux P.-M."/>
            <person name="Salse J."/>
            <person name="Berges H."/>
            <person name="Guyot R."/>
            <person name="Gouzy J."/>
            <person name="Peret B."/>
        </authorList>
    </citation>
    <scope>NUCLEOTIDE SEQUENCE [LARGE SCALE GENOMIC DNA]</scope>
    <source>
        <strain evidence="3">cv. Amiga</strain>
    </source>
</reference>
<dbReference type="SUPFAM" id="SSF50249">
    <property type="entry name" value="Nucleic acid-binding proteins"/>
    <property type="match status" value="1"/>
</dbReference>
<dbReference type="PANTHER" id="PTHR47165:SF4">
    <property type="entry name" value="OS03G0429900 PROTEIN"/>
    <property type="match status" value="1"/>
</dbReference>
<dbReference type="PANTHER" id="PTHR47165">
    <property type="entry name" value="OS03G0429900 PROTEIN"/>
    <property type="match status" value="1"/>
</dbReference>
<dbReference type="Pfam" id="PF02721">
    <property type="entry name" value="DUF223"/>
    <property type="match status" value="1"/>
</dbReference>
<comment type="caution">
    <text evidence="2">The sequence shown here is derived from an EMBL/GenBank/DDBJ whole genome shotgun (WGS) entry which is preliminary data.</text>
</comment>
<name>A0A6A4NTJ5_LUPAL</name>
<evidence type="ECO:0000313" key="3">
    <source>
        <dbReference type="Proteomes" id="UP000447434"/>
    </source>
</evidence>
<organism evidence="2 3">
    <name type="scientific">Lupinus albus</name>
    <name type="common">White lupine</name>
    <name type="synonym">Lupinus termis</name>
    <dbReference type="NCBI Taxonomy" id="3870"/>
    <lineage>
        <taxon>Eukaryota</taxon>
        <taxon>Viridiplantae</taxon>
        <taxon>Streptophyta</taxon>
        <taxon>Embryophyta</taxon>
        <taxon>Tracheophyta</taxon>
        <taxon>Spermatophyta</taxon>
        <taxon>Magnoliopsida</taxon>
        <taxon>eudicotyledons</taxon>
        <taxon>Gunneridae</taxon>
        <taxon>Pentapetalae</taxon>
        <taxon>rosids</taxon>
        <taxon>fabids</taxon>
        <taxon>Fabales</taxon>
        <taxon>Fabaceae</taxon>
        <taxon>Papilionoideae</taxon>
        <taxon>50 kb inversion clade</taxon>
        <taxon>genistoids sensu lato</taxon>
        <taxon>core genistoids</taxon>
        <taxon>Genisteae</taxon>
        <taxon>Lupinus</taxon>
    </lineage>
</organism>
<accession>A0A6A4NTJ5</accession>
<protein>
    <submittedName>
        <fullName evidence="2">Putative nucleic acid-binding protein</fullName>
    </submittedName>
</protein>
<dbReference type="Gene3D" id="2.40.50.140">
    <property type="entry name" value="Nucleic acid-binding proteins"/>
    <property type="match status" value="1"/>
</dbReference>
<dbReference type="InterPro" id="IPR012340">
    <property type="entry name" value="NA-bd_OB-fold"/>
</dbReference>
<dbReference type="OrthoDB" id="1744497at2759"/>
<evidence type="ECO:0000313" key="2">
    <source>
        <dbReference type="EMBL" id="KAE9591014.1"/>
    </source>
</evidence>
<dbReference type="Proteomes" id="UP000447434">
    <property type="component" value="Chromosome 20"/>
</dbReference>
<keyword evidence="3" id="KW-1185">Reference proteome</keyword>
<dbReference type="CDD" id="cd04480">
    <property type="entry name" value="RPA1_DBD_A_like"/>
    <property type="match status" value="1"/>
</dbReference>
<dbReference type="EMBL" id="WOCE01000020">
    <property type="protein sequence ID" value="KAE9591014.1"/>
    <property type="molecule type" value="Genomic_DNA"/>
</dbReference>
<feature type="domain" description="Replication protein A 70 kDa DNA-binding subunit B/D first OB fold" evidence="1">
    <location>
        <begin position="8"/>
        <end position="105"/>
    </location>
</feature>
<dbReference type="InterPro" id="IPR003871">
    <property type="entry name" value="RFA1B/D_OB_1st"/>
</dbReference>
<gene>
    <name evidence="2" type="ORF">Lalb_Chr20g0113671</name>
</gene>
<dbReference type="AlphaFoldDB" id="A0A6A4NTJ5"/>
<sequence>MSASHNCDMIKDINDSKQQWKIAIRITNRWYVQMSPRSGRLDMIVMDEQGHKIYVSVLRAAFHEWRHYLVEDKSYLMQNFDVLPNDLEFKYCDHLYRLEFNDSTTACRIDFHDIPLFQYDFKKFSDILSGKFSTHLCIG</sequence>
<proteinExistence type="predicted"/>
<evidence type="ECO:0000259" key="1">
    <source>
        <dbReference type="Pfam" id="PF02721"/>
    </source>
</evidence>